<dbReference type="PROSITE" id="PS50102">
    <property type="entry name" value="RRM"/>
    <property type="match status" value="1"/>
</dbReference>
<reference evidence="5 6" key="1">
    <citation type="submission" date="2017-08" db="EMBL/GenBank/DDBJ databases">
        <title>Acidophilic green algal genome provides insights into adaptation to an acidic environment.</title>
        <authorList>
            <person name="Hirooka S."/>
            <person name="Hirose Y."/>
            <person name="Kanesaki Y."/>
            <person name="Higuchi S."/>
            <person name="Fujiwara T."/>
            <person name="Onuma R."/>
            <person name="Era A."/>
            <person name="Ohbayashi R."/>
            <person name="Uzuka A."/>
            <person name="Nozaki H."/>
            <person name="Yoshikawa H."/>
            <person name="Miyagishima S.Y."/>
        </authorList>
    </citation>
    <scope>NUCLEOTIDE SEQUENCE [LARGE SCALE GENOMIC DNA]</scope>
    <source>
        <strain evidence="5 6">NIES-2499</strain>
    </source>
</reference>
<dbReference type="InterPro" id="IPR050907">
    <property type="entry name" value="SRSF"/>
</dbReference>
<dbReference type="InterPro" id="IPR000504">
    <property type="entry name" value="RRM_dom"/>
</dbReference>
<feature type="region of interest" description="Disordered" evidence="3">
    <location>
        <begin position="87"/>
        <end position="139"/>
    </location>
</feature>
<dbReference type="Gene3D" id="3.30.70.330">
    <property type="match status" value="1"/>
</dbReference>
<evidence type="ECO:0000259" key="4">
    <source>
        <dbReference type="PROSITE" id="PS50102"/>
    </source>
</evidence>
<feature type="domain" description="RRM" evidence="4">
    <location>
        <begin position="7"/>
        <end position="79"/>
    </location>
</feature>
<gene>
    <name evidence="5" type="ORF">CEUSTIGMA_g11640.t1</name>
</gene>
<dbReference type="CDD" id="cd00590">
    <property type="entry name" value="RRM_SF"/>
    <property type="match status" value="1"/>
</dbReference>
<dbReference type="AlphaFoldDB" id="A0A250XMB6"/>
<dbReference type="Proteomes" id="UP000232323">
    <property type="component" value="Unassembled WGS sequence"/>
</dbReference>
<proteinExistence type="predicted"/>
<comment type="caution">
    <text evidence="5">The sequence shown here is derived from an EMBL/GenBank/DDBJ whole genome shotgun (WGS) entry which is preliminary data.</text>
</comment>
<keyword evidence="1" id="KW-0507">mRNA processing</keyword>
<keyword evidence="2" id="KW-0694">RNA-binding</keyword>
<dbReference type="SMART" id="SM00360">
    <property type="entry name" value="RRM"/>
    <property type="match status" value="1"/>
</dbReference>
<protein>
    <recommendedName>
        <fullName evidence="4">RRM domain-containing protein</fullName>
    </recommendedName>
</protein>
<dbReference type="SUPFAM" id="SSF54928">
    <property type="entry name" value="RNA-binding domain, RBD"/>
    <property type="match status" value="1"/>
</dbReference>
<dbReference type="InterPro" id="IPR035979">
    <property type="entry name" value="RBD_domain_sf"/>
</dbReference>
<dbReference type="STRING" id="1157962.A0A250XMB6"/>
<feature type="compositionally biased region" description="Basic and acidic residues" evidence="3">
    <location>
        <begin position="124"/>
        <end position="139"/>
    </location>
</feature>
<evidence type="ECO:0000313" key="5">
    <source>
        <dbReference type="EMBL" id="GAX84217.1"/>
    </source>
</evidence>
<name>A0A250XMB6_9CHLO</name>
<organism evidence="5 6">
    <name type="scientific">Chlamydomonas eustigma</name>
    <dbReference type="NCBI Taxonomy" id="1157962"/>
    <lineage>
        <taxon>Eukaryota</taxon>
        <taxon>Viridiplantae</taxon>
        <taxon>Chlorophyta</taxon>
        <taxon>core chlorophytes</taxon>
        <taxon>Chlorophyceae</taxon>
        <taxon>CS clade</taxon>
        <taxon>Chlamydomonadales</taxon>
        <taxon>Chlamydomonadaceae</taxon>
        <taxon>Chlamydomonas</taxon>
    </lineage>
</organism>
<keyword evidence="6" id="KW-1185">Reference proteome</keyword>
<evidence type="ECO:0000256" key="1">
    <source>
        <dbReference type="ARBA" id="ARBA00023187"/>
    </source>
</evidence>
<dbReference type="Pfam" id="PF00076">
    <property type="entry name" value="RRM_1"/>
    <property type="match status" value="1"/>
</dbReference>
<evidence type="ECO:0000256" key="3">
    <source>
        <dbReference type="SAM" id="MobiDB-lite"/>
    </source>
</evidence>
<dbReference type="GO" id="GO:0008380">
    <property type="term" value="P:RNA splicing"/>
    <property type="evidence" value="ECO:0007669"/>
    <property type="project" value="UniProtKB-KW"/>
</dbReference>
<dbReference type="GO" id="GO:0003723">
    <property type="term" value="F:RNA binding"/>
    <property type="evidence" value="ECO:0007669"/>
    <property type="project" value="UniProtKB-UniRule"/>
</dbReference>
<evidence type="ECO:0000256" key="2">
    <source>
        <dbReference type="PROSITE-ProRule" id="PRU00176"/>
    </source>
</evidence>
<dbReference type="EMBL" id="BEGY01000119">
    <property type="protein sequence ID" value="GAX84217.1"/>
    <property type="molecule type" value="Genomic_DNA"/>
</dbReference>
<sequence>MPRKSSYVLYVDNVSSSTPARDIDKEFSYCGKVRDVIKDNKLRCALVEFYSSKDAEYAWRKMDGLTMDGRRWKVDWAEKGDFKIFGWKWSEGDDTPPRGRSRSRSASRSPSEDRSRSRSPNTPHQEKHDEKRADGSKSP</sequence>
<dbReference type="OrthoDB" id="5970at2759"/>
<dbReference type="PANTHER" id="PTHR23147">
    <property type="entry name" value="SERINE/ARGININE RICH SPLICING FACTOR"/>
    <property type="match status" value="1"/>
</dbReference>
<dbReference type="InterPro" id="IPR012677">
    <property type="entry name" value="Nucleotide-bd_a/b_plait_sf"/>
</dbReference>
<keyword evidence="1" id="KW-0508">mRNA splicing</keyword>
<accession>A0A250XMB6</accession>
<evidence type="ECO:0000313" key="6">
    <source>
        <dbReference type="Proteomes" id="UP000232323"/>
    </source>
</evidence>